<reference evidence="3 4" key="1">
    <citation type="journal article" date="2018" name="Mol. Plant">
        <title>The genome of Artemisia annua provides insight into the evolution of Asteraceae family and artemisinin biosynthesis.</title>
        <authorList>
            <person name="Shen Q."/>
            <person name="Zhang L."/>
            <person name="Liao Z."/>
            <person name="Wang S."/>
            <person name="Yan T."/>
            <person name="Shi P."/>
            <person name="Liu M."/>
            <person name="Fu X."/>
            <person name="Pan Q."/>
            <person name="Wang Y."/>
            <person name="Lv Z."/>
            <person name="Lu X."/>
            <person name="Zhang F."/>
            <person name="Jiang W."/>
            <person name="Ma Y."/>
            <person name="Chen M."/>
            <person name="Hao X."/>
            <person name="Li L."/>
            <person name="Tang Y."/>
            <person name="Lv G."/>
            <person name="Zhou Y."/>
            <person name="Sun X."/>
            <person name="Brodelius P.E."/>
            <person name="Rose J.K.C."/>
            <person name="Tang K."/>
        </authorList>
    </citation>
    <scope>NUCLEOTIDE SEQUENCE [LARGE SCALE GENOMIC DNA]</scope>
    <source>
        <strain evidence="4">cv. Huhao1</strain>
        <tissue evidence="3">Leaf</tissue>
    </source>
</reference>
<sequence>MCAKIEALGRCSLVELESKESGRARSHSKDGSYISSVLTYIRPSSESSPNKNDKPLKPIQSLPNRWKDKDVSYQHIPLDTYDEDDDDTFNPREQNTTQSSVTSIKSENKEVSNGREENVDQGSEISTSSSEAFEDAAKPTTMTTVVDLNIDSLFISPELYQCLQSSIPNIVKGCQWVLLYSTVKHGISLRTLIRKSADLSGPSLLITGDTQGAVFGGLVNCPLNPTPKRKYQGTYETFVFTTLYGAPRLFRPTGANRYFYMCLNNLLALGGGGKFALSLDEDLLNGTSGRCDTFGNECLAHEEAFALKNVELWGFAHSSRYP</sequence>
<evidence type="ECO:0000259" key="2">
    <source>
        <dbReference type="PROSITE" id="PS51886"/>
    </source>
</evidence>
<dbReference type="SMART" id="SM00584">
    <property type="entry name" value="TLDc"/>
    <property type="match status" value="1"/>
</dbReference>
<dbReference type="OrthoDB" id="26679at2759"/>
<feature type="domain" description="TLDc" evidence="2">
    <location>
        <begin position="153"/>
        <end position="316"/>
    </location>
</feature>
<evidence type="ECO:0000256" key="1">
    <source>
        <dbReference type="SAM" id="MobiDB-lite"/>
    </source>
</evidence>
<evidence type="ECO:0000313" key="4">
    <source>
        <dbReference type="Proteomes" id="UP000245207"/>
    </source>
</evidence>
<dbReference type="EMBL" id="PKPP01002545">
    <property type="protein sequence ID" value="PWA74575.1"/>
    <property type="molecule type" value="Genomic_DNA"/>
</dbReference>
<proteinExistence type="predicted"/>
<organism evidence="3 4">
    <name type="scientific">Artemisia annua</name>
    <name type="common">Sweet wormwood</name>
    <dbReference type="NCBI Taxonomy" id="35608"/>
    <lineage>
        <taxon>Eukaryota</taxon>
        <taxon>Viridiplantae</taxon>
        <taxon>Streptophyta</taxon>
        <taxon>Embryophyta</taxon>
        <taxon>Tracheophyta</taxon>
        <taxon>Spermatophyta</taxon>
        <taxon>Magnoliopsida</taxon>
        <taxon>eudicotyledons</taxon>
        <taxon>Gunneridae</taxon>
        <taxon>Pentapetalae</taxon>
        <taxon>asterids</taxon>
        <taxon>campanulids</taxon>
        <taxon>Asterales</taxon>
        <taxon>Asteraceae</taxon>
        <taxon>Asteroideae</taxon>
        <taxon>Anthemideae</taxon>
        <taxon>Artemisiinae</taxon>
        <taxon>Artemisia</taxon>
    </lineage>
</organism>
<dbReference type="InterPro" id="IPR006571">
    <property type="entry name" value="TLDc_dom"/>
</dbReference>
<dbReference type="PANTHER" id="PTHR23354">
    <property type="entry name" value="NUCLEOLAR PROTEIN 7/ESTROGEN RECEPTOR COACTIVATOR-RELATED"/>
    <property type="match status" value="1"/>
</dbReference>
<keyword evidence="4" id="KW-1185">Reference proteome</keyword>
<evidence type="ECO:0000313" key="3">
    <source>
        <dbReference type="EMBL" id="PWA74575.1"/>
    </source>
</evidence>
<feature type="compositionally biased region" description="Polar residues" evidence="1">
    <location>
        <begin position="91"/>
        <end position="105"/>
    </location>
</feature>
<dbReference type="PANTHER" id="PTHR23354:SF74">
    <property type="entry name" value="TLD-DOMAIN CONTAINING NUCLEOLAR PROTEIN"/>
    <property type="match status" value="1"/>
</dbReference>
<protein>
    <submittedName>
        <fullName evidence="3">TLD-domain containing nucleolar protein</fullName>
    </submittedName>
</protein>
<dbReference type="Proteomes" id="UP000245207">
    <property type="component" value="Unassembled WGS sequence"/>
</dbReference>
<accession>A0A2U1NM40</accession>
<feature type="region of interest" description="Disordered" evidence="1">
    <location>
        <begin position="78"/>
        <end position="136"/>
    </location>
</feature>
<dbReference type="PROSITE" id="PS51886">
    <property type="entry name" value="TLDC"/>
    <property type="match status" value="1"/>
</dbReference>
<gene>
    <name evidence="3" type="ORF">CTI12_AA251640</name>
</gene>
<comment type="caution">
    <text evidence="3">The sequence shown here is derived from an EMBL/GenBank/DDBJ whole genome shotgun (WGS) entry which is preliminary data.</text>
</comment>
<feature type="compositionally biased region" description="Polar residues" evidence="1">
    <location>
        <begin position="120"/>
        <end position="131"/>
    </location>
</feature>
<dbReference type="STRING" id="35608.A0A2U1NM40"/>
<dbReference type="AlphaFoldDB" id="A0A2U1NM40"/>
<dbReference type="Pfam" id="PF07534">
    <property type="entry name" value="TLD"/>
    <property type="match status" value="1"/>
</dbReference>
<feature type="region of interest" description="Disordered" evidence="1">
    <location>
        <begin position="42"/>
        <end position="64"/>
    </location>
</feature>
<feature type="compositionally biased region" description="Basic and acidic residues" evidence="1">
    <location>
        <begin position="106"/>
        <end position="118"/>
    </location>
</feature>
<name>A0A2U1NM40_ARTAN</name>